<proteinExistence type="predicted"/>
<evidence type="ECO:0000313" key="1">
    <source>
        <dbReference type="EMBL" id="EKT4090789.1"/>
    </source>
</evidence>
<dbReference type="EMBL" id="ABLOJW010000001">
    <property type="protein sequence ID" value="EKT4090789.1"/>
    <property type="molecule type" value="Genomic_DNA"/>
</dbReference>
<protein>
    <submittedName>
        <fullName evidence="1">Uncharacterized protein</fullName>
    </submittedName>
</protein>
<accession>A0AAI9FTH3</accession>
<name>A0AAI9FTH3_STEMA</name>
<dbReference type="AlphaFoldDB" id="A0AAI9FTH3"/>
<gene>
    <name evidence="1" type="ORF">QEG23_000259</name>
</gene>
<dbReference type="Proteomes" id="UP001218208">
    <property type="component" value="Unassembled WGS sequence"/>
</dbReference>
<organism evidence="1 2">
    <name type="scientific">Stenotrophomonas maltophilia</name>
    <name type="common">Pseudomonas maltophilia</name>
    <name type="synonym">Xanthomonas maltophilia</name>
    <dbReference type="NCBI Taxonomy" id="40324"/>
    <lineage>
        <taxon>Bacteria</taxon>
        <taxon>Pseudomonadati</taxon>
        <taxon>Pseudomonadota</taxon>
        <taxon>Gammaproteobacteria</taxon>
        <taxon>Lysobacterales</taxon>
        <taxon>Lysobacteraceae</taxon>
        <taxon>Stenotrophomonas</taxon>
        <taxon>Stenotrophomonas maltophilia group</taxon>
    </lineage>
</organism>
<reference evidence="1" key="1">
    <citation type="submission" date="2022-07" db="EMBL/GenBank/DDBJ databases">
        <authorList>
            <consortium name="DAFM: The Division of Animal and Food Microbiology"/>
        </authorList>
    </citation>
    <scope>NUCLEOTIDE SEQUENCE</scope>
    <source>
        <strain evidence="1">19MO01SH01-2</strain>
    </source>
</reference>
<sequence>MIQAATAVSICSNALLSLGAEPISSFDEADGYADLDRAKLCASLYPQVRLGVLRSHPWNCAIRRVQLSPDAQPPAFGYAHRFLLPGDWLRTLGVGDRGDRIDFRSEGRYLLSDAVVFPLLYLADVDESQWDSLLVDAMTAALAARLAYPVTRSASMIEVKTAELRQLMQQARSVDGQDDPPETLGDFPLMTSRLGGYGWGSHR</sequence>
<comment type="caution">
    <text evidence="1">The sequence shown here is derived from an EMBL/GenBank/DDBJ whole genome shotgun (WGS) entry which is preliminary data.</text>
</comment>
<evidence type="ECO:0000313" key="2">
    <source>
        <dbReference type="Proteomes" id="UP001218208"/>
    </source>
</evidence>